<protein>
    <recommendedName>
        <fullName evidence="2">PGG domain-containing protein</fullName>
    </recommendedName>
</protein>
<dbReference type="Pfam" id="PF12796">
    <property type="entry name" value="Ank_2"/>
    <property type="match status" value="1"/>
</dbReference>
<sequence length="673" mass="75943">MNVVPVQMAQTDGHLAPTLTPDPQDIRISVADPTKPIPDLLTGTRKEYIKIAIPLYEASIRGDWKAAKMILDERPELVRYSITGNSETTLHVAASAKNTKKVEEFVENLMTKMKKEDLELKNGSSNTALCLAAAAGNVKIVEIMVKSNRALVAITGAGGMTPLYMAALFGHYEMVKCLYGYSQKLRDDCWTDETRSWLLLKCVETDMFDMALDIVKEHSKLGFSGLALGALARKTNVFAEIESNIIRRTIEWVWTCIHPKVGPSKMESKADALELLKIIWGKIAEKPTNEIDNIIRGQPDPIKKDDDPASDTDQTLQLLQKISDNTSKKHNESGIINKEHAATATNNTNVALQENARPKYSSRILFVAAEMGNTRFVIELIRLYPDIIWKLNDDNQSIFHTAVKHRHEGIYNLLYEIGSMKDLITPLKDTNENNMLHLVGKSAKKKRLEDVSGVAFQMQRELLWFKEVEEMIPPAYRERKNKDGLTPHELFTKEHKDLVKQGEDWMKDTASQCMVVAALIATIVFAAAFTVPGGYDQNDGFPIFSKNLPFIIFAVADAISLFSSSAAILMFLSILTSRYAERDFLESLPKKLMLGLATLFLSITTMMIAFSVSFFVLYHNKLKWIPILISFFSALPVILYVSLQFSLIKDVFFSTYASRYLFRPKKHILYYEN</sequence>
<dbReference type="EMBL" id="CAKMRJ010004445">
    <property type="protein sequence ID" value="CAH1437144.1"/>
    <property type="molecule type" value="Genomic_DNA"/>
</dbReference>
<dbReference type="SMART" id="SM00248">
    <property type="entry name" value="ANK"/>
    <property type="match status" value="6"/>
</dbReference>
<evidence type="ECO:0000313" key="3">
    <source>
        <dbReference type="EMBL" id="CAH1437144.1"/>
    </source>
</evidence>
<accession>A0AAU9NGZ7</accession>
<dbReference type="PANTHER" id="PTHR24177:SF472">
    <property type="entry name" value="PGG DOMAIN-CONTAINING PROTEIN"/>
    <property type="match status" value="1"/>
</dbReference>
<evidence type="ECO:0000313" key="4">
    <source>
        <dbReference type="Proteomes" id="UP001157418"/>
    </source>
</evidence>
<reference evidence="3 4" key="1">
    <citation type="submission" date="2022-01" db="EMBL/GenBank/DDBJ databases">
        <authorList>
            <person name="Xiong W."/>
            <person name="Schranz E."/>
        </authorList>
    </citation>
    <scope>NUCLEOTIDE SEQUENCE [LARGE SCALE GENOMIC DNA]</scope>
</reference>
<comment type="caution">
    <text evidence="3">The sequence shown here is derived from an EMBL/GenBank/DDBJ whole genome shotgun (WGS) entry which is preliminary data.</text>
</comment>
<dbReference type="GO" id="GO:0016020">
    <property type="term" value="C:membrane"/>
    <property type="evidence" value="ECO:0007669"/>
    <property type="project" value="TreeGrafter"/>
</dbReference>
<dbReference type="InterPro" id="IPR036770">
    <property type="entry name" value="Ankyrin_rpt-contain_sf"/>
</dbReference>
<feature type="transmembrane region" description="Helical" evidence="1">
    <location>
        <begin position="624"/>
        <end position="643"/>
    </location>
</feature>
<keyword evidence="1" id="KW-0472">Membrane</keyword>
<dbReference type="PANTHER" id="PTHR24177">
    <property type="entry name" value="CASKIN"/>
    <property type="match status" value="1"/>
</dbReference>
<feature type="domain" description="PGG" evidence="2">
    <location>
        <begin position="504"/>
        <end position="616"/>
    </location>
</feature>
<dbReference type="InterPro" id="IPR002110">
    <property type="entry name" value="Ankyrin_rpt"/>
</dbReference>
<dbReference type="Proteomes" id="UP001157418">
    <property type="component" value="Unassembled WGS sequence"/>
</dbReference>
<evidence type="ECO:0000259" key="2">
    <source>
        <dbReference type="Pfam" id="PF13962"/>
    </source>
</evidence>
<feature type="transmembrane region" description="Helical" evidence="1">
    <location>
        <begin position="551"/>
        <end position="572"/>
    </location>
</feature>
<gene>
    <name evidence="3" type="ORF">LVIROSA_LOCUS23487</name>
</gene>
<proteinExistence type="predicted"/>
<dbReference type="Pfam" id="PF13962">
    <property type="entry name" value="PGG"/>
    <property type="match status" value="1"/>
</dbReference>
<keyword evidence="1" id="KW-0812">Transmembrane</keyword>
<name>A0AAU9NGZ7_9ASTR</name>
<keyword evidence="1" id="KW-1133">Transmembrane helix</keyword>
<dbReference type="InterPro" id="IPR026961">
    <property type="entry name" value="PGG_dom"/>
</dbReference>
<keyword evidence="4" id="KW-1185">Reference proteome</keyword>
<dbReference type="Gene3D" id="1.25.40.20">
    <property type="entry name" value="Ankyrin repeat-containing domain"/>
    <property type="match status" value="2"/>
</dbReference>
<evidence type="ECO:0000256" key="1">
    <source>
        <dbReference type="SAM" id="Phobius"/>
    </source>
</evidence>
<organism evidence="3 4">
    <name type="scientific">Lactuca virosa</name>
    <dbReference type="NCBI Taxonomy" id="75947"/>
    <lineage>
        <taxon>Eukaryota</taxon>
        <taxon>Viridiplantae</taxon>
        <taxon>Streptophyta</taxon>
        <taxon>Embryophyta</taxon>
        <taxon>Tracheophyta</taxon>
        <taxon>Spermatophyta</taxon>
        <taxon>Magnoliopsida</taxon>
        <taxon>eudicotyledons</taxon>
        <taxon>Gunneridae</taxon>
        <taxon>Pentapetalae</taxon>
        <taxon>asterids</taxon>
        <taxon>campanulids</taxon>
        <taxon>Asterales</taxon>
        <taxon>Asteraceae</taxon>
        <taxon>Cichorioideae</taxon>
        <taxon>Cichorieae</taxon>
        <taxon>Lactucinae</taxon>
        <taxon>Lactuca</taxon>
    </lineage>
</organism>
<feature type="transmembrane region" description="Helical" evidence="1">
    <location>
        <begin position="592"/>
        <end position="618"/>
    </location>
</feature>
<feature type="transmembrane region" description="Helical" evidence="1">
    <location>
        <begin position="513"/>
        <end position="531"/>
    </location>
</feature>
<dbReference type="SUPFAM" id="SSF48403">
    <property type="entry name" value="Ankyrin repeat"/>
    <property type="match status" value="1"/>
</dbReference>
<dbReference type="AlphaFoldDB" id="A0AAU9NGZ7"/>